<evidence type="ECO:0000313" key="2">
    <source>
        <dbReference type="EMBL" id="KAF0984742.1"/>
    </source>
</evidence>
<name>A0A6A5CCC8_NAEFO</name>
<dbReference type="SUPFAM" id="SSF50985">
    <property type="entry name" value="RCC1/BLIP-II"/>
    <property type="match status" value="1"/>
</dbReference>
<gene>
    <name evidence="2" type="ORF">FDP41_000641</name>
</gene>
<comment type="caution">
    <text evidence="2">The sequence shown here is derived from an EMBL/GenBank/DDBJ whole genome shotgun (WGS) entry which is preliminary data.</text>
</comment>
<feature type="region of interest" description="Disordered" evidence="1">
    <location>
        <begin position="67"/>
        <end position="95"/>
    </location>
</feature>
<keyword evidence="3" id="KW-1185">Reference proteome</keyword>
<dbReference type="VEuPathDB" id="AmoebaDB:FDP41_000641"/>
<dbReference type="EMBL" id="VFQX01000002">
    <property type="protein sequence ID" value="KAF0984742.1"/>
    <property type="molecule type" value="Genomic_DNA"/>
</dbReference>
<accession>A0A6A5CCC8</accession>
<dbReference type="VEuPathDB" id="AmoebaDB:NF0092680"/>
<dbReference type="Proteomes" id="UP000444721">
    <property type="component" value="Unassembled WGS sequence"/>
</dbReference>
<proteinExistence type="predicted"/>
<evidence type="ECO:0000256" key="1">
    <source>
        <dbReference type="SAM" id="MobiDB-lite"/>
    </source>
</evidence>
<dbReference type="GeneID" id="68107859"/>
<organism evidence="2 3">
    <name type="scientific">Naegleria fowleri</name>
    <name type="common">Brain eating amoeba</name>
    <dbReference type="NCBI Taxonomy" id="5763"/>
    <lineage>
        <taxon>Eukaryota</taxon>
        <taxon>Discoba</taxon>
        <taxon>Heterolobosea</taxon>
        <taxon>Tetramitia</taxon>
        <taxon>Eutetramitia</taxon>
        <taxon>Vahlkampfiidae</taxon>
        <taxon>Naegleria</taxon>
    </lineage>
</organism>
<dbReference type="VEuPathDB" id="AmoebaDB:NfTy_030900"/>
<protein>
    <submittedName>
        <fullName evidence="2">Uncharacterized protein</fullName>
    </submittedName>
</protein>
<dbReference type="InterPro" id="IPR009091">
    <property type="entry name" value="RCC1/BLIP-II"/>
</dbReference>
<sequence>MIILFSARLGKLYAIGRNNEGACSCSTSCLNIIQKWRPCQFNIASFIKDNNSNNMFKQSNSVYEITNKKERRKERRKMERMEGKKETKKSNKKTDREESIIVSTFDVDDFSCGNSHSLLLFNNRTILMASGVVESPLLKKTQSNVFTPLKGLALKTGQKKFTFIASYENSILITIDNRFIMFHTPTNAFEFDAFKQFGCSEIYEIALNDPNSFAFTSNTGRIYVFDVSTCSWQTGWNNSKEQLIFFDIYSAYCFKAKSISSGKVTNYYTSWFQNNISNFDKSSLEIFPSYLCFFAYDRKQNEIQSMGNNSMNQQGIGSDIIKQSSFQPHSQLNQLMAKEQLTLHKVLHGQFYSVLSFSNSLYKPKLDLPDYIFRALRSTLLSDIVLNTSMHDFQR</sequence>
<dbReference type="RefSeq" id="XP_044569455.1">
    <property type="nucleotide sequence ID" value="XM_044710042.1"/>
</dbReference>
<dbReference type="OMA" id="IMISGEY"/>
<evidence type="ECO:0000313" key="3">
    <source>
        <dbReference type="Proteomes" id="UP000444721"/>
    </source>
</evidence>
<dbReference type="AlphaFoldDB" id="A0A6A5CCC8"/>
<feature type="compositionally biased region" description="Basic and acidic residues" evidence="1">
    <location>
        <begin position="76"/>
        <end position="95"/>
    </location>
</feature>
<reference evidence="2 3" key="1">
    <citation type="journal article" date="2019" name="Sci. Rep.">
        <title>Nanopore sequencing improves the draft genome of the human pathogenic amoeba Naegleria fowleri.</title>
        <authorList>
            <person name="Liechti N."/>
            <person name="Schurch N."/>
            <person name="Bruggmann R."/>
            <person name="Wittwer M."/>
        </authorList>
    </citation>
    <scope>NUCLEOTIDE SEQUENCE [LARGE SCALE GENOMIC DNA]</scope>
    <source>
        <strain evidence="2 3">ATCC 30894</strain>
    </source>
</reference>